<name>A0A1V9ZZR6_9STRA</name>
<feature type="domain" description="Polycystin" evidence="7">
    <location>
        <begin position="117"/>
        <end position="186"/>
    </location>
</feature>
<protein>
    <recommendedName>
        <fullName evidence="7">Polycystin domain-containing protein</fullName>
    </recommendedName>
</protein>
<evidence type="ECO:0000256" key="5">
    <source>
        <dbReference type="ARBA" id="ARBA00023136"/>
    </source>
</evidence>
<feature type="transmembrane region" description="Helical" evidence="6">
    <location>
        <begin position="372"/>
        <end position="391"/>
    </location>
</feature>
<dbReference type="InterPro" id="IPR046791">
    <property type="entry name" value="Polycystin_dom"/>
</dbReference>
<keyword evidence="9" id="KW-1185">Reference proteome</keyword>
<keyword evidence="5 6" id="KW-0472">Membrane</keyword>
<evidence type="ECO:0000259" key="7">
    <source>
        <dbReference type="Pfam" id="PF20519"/>
    </source>
</evidence>
<evidence type="ECO:0000313" key="8">
    <source>
        <dbReference type="EMBL" id="OQS03497.1"/>
    </source>
</evidence>
<evidence type="ECO:0000256" key="1">
    <source>
        <dbReference type="ARBA" id="ARBA00004141"/>
    </source>
</evidence>
<dbReference type="InterPro" id="IPR051223">
    <property type="entry name" value="Polycystin"/>
</dbReference>
<comment type="subcellular location">
    <subcellularLocation>
        <location evidence="1">Membrane</location>
        <topology evidence="1">Multi-pass membrane protein</topology>
    </subcellularLocation>
</comment>
<comment type="similarity">
    <text evidence="2">Belongs to the polycystin family.</text>
</comment>
<dbReference type="PANTHER" id="PTHR10877:SF183">
    <property type="entry name" value="AT14535P-RELATED"/>
    <property type="match status" value="1"/>
</dbReference>
<keyword evidence="4 6" id="KW-1133">Transmembrane helix</keyword>
<reference evidence="8 9" key="1">
    <citation type="journal article" date="2014" name="Genome Biol. Evol.">
        <title>The secreted proteins of Achlya hypogyna and Thraustotheca clavata identify the ancestral oomycete secretome and reveal gene acquisitions by horizontal gene transfer.</title>
        <authorList>
            <person name="Misner I."/>
            <person name="Blouin N."/>
            <person name="Leonard G."/>
            <person name="Richards T.A."/>
            <person name="Lane C.E."/>
        </authorList>
    </citation>
    <scope>NUCLEOTIDE SEQUENCE [LARGE SCALE GENOMIC DNA]</scope>
    <source>
        <strain evidence="8 9">ATCC 34112</strain>
    </source>
</reference>
<feature type="non-terminal residue" evidence="8">
    <location>
        <position position="557"/>
    </location>
</feature>
<evidence type="ECO:0000256" key="3">
    <source>
        <dbReference type="ARBA" id="ARBA00022692"/>
    </source>
</evidence>
<feature type="transmembrane region" description="Helical" evidence="6">
    <location>
        <begin position="344"/>
        <end position="360"/>
    </location>
</feature>
<dbReference type="STRING" id="74557.A0A1V9ZZR6"/>
<accession>A0A1V9ZZR6</accession>
<evidence type="ECO:0000256" key="2">
    <source>
        <dbReference type="ARBA" id="ARBA00007200"/>
    </source>
</evidence>
<sequence>TIYAALNPHDGLVASSTPIVKLLNVPTIVDSVPQLYKYLEGNNFQTTLFPETWYNGNILDNPRLVIGSQYLLGQVQLRQVRYKSDLQSISTTNEVTFGNWSDDSASQSNAMSLRGYSIPSGGYLATLPIDSNLASSCSNMLCTLRKLNEINWLDNCTMALFIDWNLYNVAYDSAMACQIVFVFDTASCSISSSTSIKEVQFDPYRGLFLSSGLFYIELGLIICTIYSLYTVLLKIRLYHRHLMDFVLIILWLAMWGSRIHLLTLTTYSLSIKLASPTFVSLQDVASITSQHQVLFGCISLLMWLNFPRYLSFSKLRFFLCVVNASATAISAYAAYISVVVLGLAQFRFISMAYSSFWLAIESHIESSEWCQTIYLIVVNTLVASFAMYALVPQIVSSFGASTRDIEKPVAPPKLSLSRSKRSFKRTMNAFTKDLKFMLEKRQLSIRKHAFAPWEQSDNSYHEPKIIVGEPNSAPDLFLKLNRLLVEANKQNNIQDAAMEDLVFRVQQAQKVLRECYNLPDISRSITRPHMMREFKKLPQSYVHRRQSSMTETHEVSE</sequence>
<dbReference type="GO" id="GO:0016020">
    <property type="term" value="C:membrane"/>
    <property type="evidence" value="ECO:0007669"/>
    <property type="project" value="UniProtKB-SubCell"/>
</dbReference>
<evidence type="ECO:0000313" key="9">
    <source>
        <dbReference type="Proteomes" id="UP000243217"/>
    </source>
</evidence>
<evidence type="ECO:0000256" key="6">
    <source>
        <dbReference type="SAM" id="Phobius"/>
    </source>
</evidence>
<evidence type="ECO:0000256" key="4">
    <source>
        <dbReference type="ARBA" id="ARBA00022989"/>
    </source>
</evidence>
<feature type="transmembrane region" description="Helical" evidence="6">
    <location>
        <begin position="318"/>
        <end position="338"/>
    </location>
</feature>
<dbReference type="OrthoDB" id="444119at2759"/>
<feature type="transmembrane region" description="Helical" evidence="6">
    <location>
        <begin position="289"/>
        <end position="306"/>
    </location>
</feature>
<feature type="transmembrane region" description="Helical" evidence="6">
    <location>
        <begin position="245"/>
        <end position="269"/>
    </location>
</feature>
<comment type="caution">
    <text evidence="8">The sequence shown here is derived from an EMBL/GenBank/DDBJ whole genome shotgun (WGS) entry which is preliminary data.</text>
</comment>
<dbReference type="Proteomes" id="UP000243217">
    <property type="component" value="Unassembled WGS sequence"/>
</dbReference>
<proteinExistence type="inferred from homology"/>
<organism evidence="8 9">
    <name type="scientific">Thraustotheca clavata</name>
    <dbReference type="NCBI Taxonomy" id="74557"/>
    <lineage>
        <taxon>Eukaryota</taxon>
        <taxon>Sar</taxon>
        <taxon>Stramenopiles</taxon>
        <taxon>Oomycota</taxon>
        <taxon>Saprolegniomycetes</taxon>
        <taxon>Saprolegniales</taxon>
        <taxon>Achlyaceae</taxon>
        <taxon>Thraustotheca</taxon>
    </lineage>
</organism>
<dbReference type="EMBL" id="JNBS01000873">
    <property type="protein sequence ID" value="OQS03497.1"/>
    <property type="molecule type" value="Genomic_DNA"/>
</dbReference>
<dbReference type="AlphaFoldDB" id="A0A1V9ZZR6"/>
<dbReference type="Pfam" id="PF20519">
    <property type="entry name" value="Polycystin_dom"/>
    <property type="match status" value="1"/>
</dbReference>
<feature type="non-terminal residue" evidence="8">
    <location>
        <position position="1"/>
    </location>
</feature>
<keyword evidence="3 6" id="KW-0812">Transmembrane</keyword>
<dbReference type="PANTHER" id="PTHR10877">
    <property type="entry name" value="POLYCYSTIN FAMILY MEMBER"/>
    <property type="match status" value="1"/>
</dbReference>
<feature type="transmembrane region" description="Helical" evidence="6">
    <location>
        <begin position="213"/>
        <end position="233"/>
    </location>
</feature>
<gene>
    <name evidence="8" type="ORF">THRCLA_04198</name>
</gene>